<dbReference type="Proteomes" id="UP000239415">
    <property type="component" value="Unassembled WGS sequence"/>
</dbReference>
<dbReference type="AlphaFoldDB" id="A0A2T0KEY8"/>
<keyword evidence="3" id="KW-1185">Reference proteome</keyword>
<comment type="caution">
    <text evidence="2">The sequence shown here is derived from an EMBL/GenBank/DDBJ whole genome shotgun (WGS) entry which is preliminary data.</text>
</comment>
<protein>
    <recommendedName>
        <fullName evidence="4">HEAT repeat protein</fullName>
    </recommendedName>
</protein>
<feature type="transmembrane region" description="Helical" evidence="1">
    <location>
        <begin position="47"/>
        <end position="65"/>
    </location>
</feature>
<dbReference type="Gene3D" id="1.25.10.10">
    <property type="entry name" value="Leucine-rich Repeat Variant"/>
    <property type="match status" value="1"/>
</dbReference>
<keyword evidence="1" id="KW-0812">Transmembrane</keyword>
<evidence type="ECO:0008006" key="4">
    <source>
        <dbReference type="Google" id="ProtNLM"/>
    </source>
</evidence>
<evidence type="ECO:0000256" key="1">
    <source>
        <dbReference type="SAM" id="Phobius"/>
    </source>
</evidence>
<keyword evidence="1" id="KW-1133">Transmembrane helix</keyword>
<dbReference type="RefSeq" id="WP_106318376.1">
    <property type="nucleotide sequence ID" value="NZ_BOMO01000037.1"/>
</dbReference>
<evidence type="ECO:0000313" key="2">
    <source>
        <dbReference type="EMBL" id="PRX21895.1"/>
    </source>
</evidence>
<dbReference type="InterPro" id="IPR011989">
    <property type="entry name" value="ARM-like"/>
</dbReference>
<reference evidence="2 3" key="1">
    <citation type="submission" date="2018-03" db="EMBL/GenBank/DDBJ databases">
        <title>Genomic Encyclopedia of Archaeal and Bacterial Type Strains, Phase II (KMG-II): from individual species to whole genera.</title>
        <authorList>
            <person name="Goeker M."/>
        </authorList>
    </citation>
    <scope>NUCLEOTIDE SEQUENCE [LARGE SCALE GENOMIC DNA]</scope>
    <source>
        <strain evidence="2 3">DSM 43146</strain>
    </source>
</reference>
<proteinExistence type="predicted"/>
<accession>A0A2T0KEY8</accession>
<dbReference type="OrthoDB" id="3374146at2"/>
<keyword evidence="1" id="KW-0472">Membrane</keyword>
<feature type="transmembrane region" description="Helical" evidence="1">
    <location>
        <begin position="12"/>
        <end position="35"/>
    </location>
</feature>
<name>A0A2T0KEY8_9ACTN</name>
<organism evidence="2 3">
    <name type="scientific">Actinoplanes italicus</name>
    <dbReference type="NCBI Taxonomy" id="113567"/>
    <lineage>
        <taxon>Bacteria</taxon>
        <taxon>Bacillati</taxon>
        <taxon>Actinomycetota</taxon>
        <taxon>Actinomycetes</taxon>
        <taxon>Micromonosporales</taxon>
        <taxon>Micromonosporaceae</taxon>
        <taxon>Actinoplanes</taxon>
    </lineage>
</organism>
<evidence type="ECO:0000313" key="3">
    <source>
        <dbReference type="Proteomes" id="UP000239415"/>
    </source>
</evidence>
<gene>
    <name evidence="2" type="ORF">CLV67_10572</name>
</gene>
<dbReference type="EMBL" id="PVMZ01000005">
    <property type="protein sequence ID" value="PRX21895.1"/>
    <property type="molecule type" value="Genomic_DNA"/>
</dbReference>
<sequence>MLSKLRRLDTTDVIAWLIVGGIVVAIGAGMVRGAIDLYVAAVDDPLLVTGCIAVAVAVYLLLSAARRAVGNTWEKHTSTAYEVVPAAPLPAGLAPRRPDLGAARRLLDELTPLDGDAARFGLRRLSDDRLVLDGLFHHARRGSLTEQLRIFTAAAVVPGAPPLACALASVDRNGYVRERAVRAMGRRPVPEFVPFLVERAVDVVEPVRVAALDVLRDLVATKPRACRAALLLSGKRVERRDHAASVLALIATVTEPR</sequence>